<comment type="caution">
    <text evidence="1">The sequence shown here is derived from an EMBL/GenBank/DDBJ whole genome shotgun (WGS) entry which is preliminary data.</text>
</comment>
<dbReference type="Proteomes" id="UP000828390">
    <property type="component" value="Unassembled WGS sequence"/>
</dbReference>
<gene>
    <name evidence="1" type="ORF">DPMN_069201</name>
</gene>
<dbReference type="EMBL" id="JAIWYP010000014">
    <property type="protein sequence ID" value="KAH3709737.1"/>
    <property type="molecule type" value="Genomic_DNA"/>
</dbReference>
<reference evidence="1" key="1">
    <citation type="journal article" date="2019" name="bioRxiv">
        <title>The Genome of the Zebra Mussel, Dreissena polymorpha: A Resource for Invasive Species Research.</title>
        <authorList>
            <person name="McCartney M.A."/>
            <person name="Auch B."/>
            <person name="Kono T."/>
            <person name="Mallez S."/>
            <person name="Zhang Y."/>
            <person name="Obille A."/>
            <person name="Becker A."/>
            <person name="Abrahante J.E."/>
            <person name="Garbe J."/>
            <person name="Badalamenti J.P."/>
            <person name="Herman A."/>
            <person name="Mangelson H."/>
            <person name="Liachko I."/>
            <person name="Sullivan S."/>
            <person name="Sone E.D."/>
            <person name="Koren S."/>
            <person name="Silverstein K.A.T."/>
            <person name="Beckman K.B."/>
            <person name="Gohl D.M."/>
        </authorList>
    </citation>
    <scope>NUCLEOTIDE SEQUENCE</scope>
    <source>
        <strain evidence="1">Duluth1</strain>
        <tissue evidence="1">Whole animal</tissue>
    </source>
</reference>
<accession>A0A9D3Z3N5</accession>
<sequence>MRNDTCQISLSNRCSQESGSCSVSEITMRITAGRENTNWHRLHKLQSLGERLDCIASQQHHKTLSALIEVCSGSIFTAQNTALIQRHYGRSGSRRRPA</sequence>
<evidence type="ECO:0000313" key="1">
    <source>
        <dbReference type="EMBL" id="KAH3709737.1"/>
    </source>
</evidence>
<proteinExistence type="predicted"/>
<keyword evidence="2" id="KW-1185">Reference proteome</keyword>
<organism evidence="1 2">
    <name type="scientific">Dreissena polymorpha</name>
    <name type="common">Zebra mussel</name>
    <name type="synonym">Mytilus polymorpha</name>
    <dbReference type="NCBI Taxonomy" id="45954"/>
    <lineage>
        <taxon>Eukaryota</taxon>
        <taxon>Metazoa</taxon>
        <taxon>Spiralia</taxon>
        <taxon>Lophotrochozoa</taxon>
        <taxon>Mollusca</taxon>
        <taxon>Bivalvia</taxon>
        <taxon>Autobranchia</taxon>
        <taxon>Heteroconchia</taxon>
        <taxon>Euheterodonta</taxon>
        <taxon>Imparidentia</taxon>
        <taxon>Neoheterodontei</taxon>
        <taxon>Myida</taxon>
        <taxon>Dreissenoidea</taxon>
        <taxon>Dreissenidae</taxon>
        <taxon>Dreissena</taxon>
    </lineage>
</organism>
<dbReference type="AlphaFoldDB" id="A0A9D3Z3N5"/>
<name>A0A9D3Z3N5_DREPO</name>
<protein>
    <submittedName>
        <fullName evidence="1">Uncharacterized protein</fullName>
    </submittedName>
</protein>
<evidence type="ECO:0000313" key="2">
    <source>
        <dbReference type="Proteomes" id="UP000828390"/>
    </source>
</evidence>
<reference evidence="1" key="2">
    <citation type="submission" date="2020-11" db="EMBL/GenBank/DDBJ databases">
        <authorList>
            <person name="McCartney M.A."/>
            <person name="Auch B."/>
            <person name="Kono T."/>
            <person name="Mallez S."/>
            <person name="Becker A."/>
            <person name="Gohl D.M."/>
            <person name="Silverstein K.A.T."/>
            <person name="Koren S."/>
            <person name="Bechman K.B."/>
            <person name="Herman A."/>
            <person name="Abrahante J.E."/>
            <person name="Garbe J."/>
        </authorList>
    </citation>
    <scope>NUCLEOTIDE SEQUENCE</scope>
    <source>
        <strain evidence="1">Duluth1</strain>
        <tissue evidence="1">Whole animal</tissue>
    </source>
</reference>